<dbReference type="Gene3D" id="3.40.470.10">
    <property type="entry name" value="Uracil-DNA glycosylase-like domain"/>
    <property type="match status" value="1"/>
</dbReference>
<dbReference type="EMBL" id="LNQE01001696">
    <property type="protein sequence ID" value="KUG14146.1"/>
    <property type="molecule type" value="Genomic_DNA"/>
</dbReference>
<evidence type="ECO:0000256" key="11">
    <source>
        <dbReference type="ARBA" id="ARBA00023204"/>
    </source>
</evidence>
<proteinExistence type="inferred from homology"/>
<dbReference type="Pfam" id="PF03167">
    <property type="entry name" value="UDG"/>
    <property type="match status" value="1"/>
</dbReference>
<gene>
    <name evidence="13" type="ORF">ASZ90_016223</name>
</gene>
<evidence type="ECO:0000256" key="7">
    <source>
        <dbReference type="ARBA" id="ARBA00022763"/>
    </source>
</evidence>
<evidence type="ECO:0000256" key="8">
    <source>
        <dbReference type="ARBA" id="ARBA00022801"/>
    </source>
</evidence>
<name>A0A0W8F0K7_9ZZZZ</name>
<dbReference type="InterPro" id="IPR036895">
    <property type="entry name" value="Uracil-DNA_glycosylase-like_sf"/>
</dbReference>
<dbReference type="EC" id="3.2.2.27" evidence="3"/>
<evidence type="ECO:0000256" key="4">
    <source>
        <dbReference type="ARBA" id="ARBA00019403"/>
    </source>
</evidence>
<dbReference type="AlphaFoldDB" id="A0A0W8F0K7"/>
<dbReference type="GO" id="GO:0006281">
    <property type="term" value="P:DNA repair"/>
    <property type="evidence" value="ECO:0007669"/>
    <property type="project" value="UniProtKB-KW"/>
</dbReference>
<accession>A0A0W8F0K7</accession>
<dbReference type="SMART" id="SM00987">
    <property type="entry name" value="UreE_C"/>
    <property type="match status" value="1"/>
</dbReference>
<reference evidence="13" key="1">
    <citation type="journal article" date="2015" name="Proc. Natl. Acad. Sci. U.S.A.">
        <title>Networks of energetic and metabolic interactions define dynamics in microbial communities.</title>
        <authorList>
            <person name="Embree M."/>
            <person name="Liu J.K."/>
            <person name="Al-Bassam M.M."/>
            <person name="Zengler K."/>
        </authorList>
    </citation>
    <scope>NUCLEOTIDE SEQUENCE</scope>
</reference>
<dbReference type="InterPro" id="IPR051536">
    <property type="entry name" value="UDG_Type-4/5"/>
</dbReference>
<dbReference type="GO" id="GO:0004844">
    <property type="term" value="F:uracil DNA N-glycosylase activity"/>
    <property type="evidence" value="ECO:0007669"/>
    <property type="project" value="UniProtKB-EC"/>
</dbReference>
<dbReference type="NCBIfam" id="TIGR00758">
    <property type="entry name" value="UDG_fam4"/>
    <property type="match status" value="1"/>
</dbReference>
<dbReference type="PANTHER" id="PTHR33693">
    <property type="entry name" value="TYPE-5 URACIL-DNA GLYCOSYLASE"/>
    <property type="match status" value="1"/>
</dbReference>
<dbReference type="InterPro" id="IPR005273">
    <property type="entry name" value="Ura-DNA_glyco_family4"/>
</dbReference>
<evidence type="ECO:0000256" key="2">
    <source>
        <dbReference type="ARBA" id="ARBA00006521"/>
    </source>
</evidence>
<evidence type="ECO:0000256" key="1">
    <source>
        <dbReference type="ARBA" id="ARBA00001400"/>
    </source>
</evidence>
<keyword evidence="8" id="KW-0378">Hydrolase</keyword>
<dbReference type="GO" id="GO:0051539">
    <property type="term" value="F:4 iron, 4 sulfur cluster binding"/>
    <property type="evidence" value="ECO:0007669"/>
    <property type="project" value="UniProtKB-KW"/>
</dbReference>
<keyword evidence="7" id="KW-0227">DNA damage</keyword>
<evidence type="ECO:0000256" key="6">
    <source>
        <dbReference type="ARBA" id="ARBA00022723"/>
    </source>
</evidence>
<comment type="similarity">
    <text evidence="2">Belongs to the uracil-DNA glycosylase (UDG) superfamily. Type 4 (UDGa) family.</text>
</comment>
<protein>
    <recommendedName>
        <fullName evidence="4">Type-4 uracil-DNA glycosylase</fullName>
        <ecNumber evidence="3">3.2.2.27</ecNumber>
    </recommendedName>
</protein>
<dbReference type="CDD" id="cd10030">
    <property type="entry name" value="UDG-F4_TTUDGA_SPO1dp_like"/>
    <property type="match status" value="1"/>
</dbReference>
<keyword evidence="5" id="KW-0004">4Fe-4S</keyword>
<evidence type="ECO:0000313" key="13">
    <source>
        <dbReference type="EMBL" id="KUG14146.1"/>
    </source>
</evidence>
<keyword evidence="6" id="KW-0479">Metal-binding</keyword>
<evidence type="ECO:0000256" key="5">
    <source>
        <dbReference type="ARBA" id="ARBA00022485"/>
    </source>
</evidence>
<comment type="caution">
    <text evidence="13">The sequence shown here is derived from an EMBL/GenBank/DDBJ whole genome shotgun (WGS) entry which is preliminary data.</text>
</comment>
<dbReference type="SMART" id="SM00986">
    <property type="entry name" value="UDG"/>
    <property type="match status" value="1"/>
</dbReference>
<keyword evidence="10" id="KW-0411">Iron-sulfur</keyword>
<evidence type="ECO:0000256" key="3">
    <source>
        <dbReference type="ARBA" id="ARBA00012030"/>
    </source>
</evidence>
<evidence type="ECO:0000256" key="10">
    <source>
        <dbReference type="ARBA" id="ARBA00023014"/>
    </source>
</evidence>
<keyword evidence="9" id="KW-0408">Iron</keyword>
<feature type="domain" description="Uracil-DNA glycosylase-like" evidence="12">
    <location>
        <begin position="50"/>
        <end position="204"/>
    </location>
</feature>
<dbReference type="GO" id="GO:0046872">
    <property type="term" value="F:metal ion binding"/>
    <property type="evidence" value="ECO:0007669"/>
    <property type="project" value="UniProtKB-KW"/>
</dbReference>
<dbReference type="InterPro" id="IPR005122">
    <property type="entry name" value="Uracil-DNA_glycosylase-like"/>
</dbReference>
<dbReference type="PANTHER" id="PTHR33693:SF1">
    <property type="entry name" value="TYPE-4 URACIL-DNA GLYCOSYLASE"/>
    <property type="match status" value="1"/>
</dbReference>
<sequence>MQNPYVRTHSNSSGTRYTCDMTQDAIRTLNEEIVTCTRCRLAETRTHAVPGEGPVPSRVLCIGEAPGKNEDLSGRPFVGRSGTVLEGLLLSIGLTRDRVYITSILKCRPPGNRVPHRDEIASCSGYLDRQIALLSPSVIVPMGQWATEQVFSRYAIPTARIGDLHGRQFPVTTTTGTIQVFPVYHPAAVTHNPGLNGALIEDFKTLQSVLERESGV</sequence>
<organism evidence="13">
    <name type="scientific">hydrocarbon metagenome</name>
    <dbReference type="NCBI Taxonomy" id="938273"/>
    <lineage>
        <taxon>unclassified sequences</taxon>
        <taxon>metagenomes</taxon>
        <taxon>ecological metagenomes</taxon>
    </lineage>
</organism>
<evidence type="ECO:0000256" key="9">
    <source>
        <dbReference type="ARBA" id="ARBA00023004"/>
    </source>
</evidence>
<evidence type="ECO:0000259" key="12">
    <source>
        <dbReference type="SMART" id="SM00986"/>
    </source>
</evidence>
<keyword evidence="11" id="KW-0234">DNA repair</keyword>
<dbReference type="SUPFAM" id="SSF52141">
    <property type="entry name" value="Uracil-DNA glycosylase-like"/>
    <property type="match status" value="1"/>
</dbReference>
<comment type="catalytic activity">
    <reaction evidence="1">
        <text>Hydrolyzes single-stranded DNA or mismatched double-stranded DNA and polynucleotides, releasing free uracil.</text>
        <dbReference type="EC" id="3.2.2.27"/>
    </reaction>
</comment>